<evidence type="ECO:0000313" key="2">
    <source>
        <dbReference type="Proteomes" id="UP001214576"/>
    </source>
</evidence>
<dbReference type="AlphaFoldDB" id="A0AAD4TXR2"/>
<gene>
    <name evidence="1" type="ORF">MG293_015189</name>
</gene>
<reference evidence="1" key="1">
    <citation type="submission" date="2022-03" db="EMBL/GenBank/DDBJ databases">
        <title>Genomic analyses of argali, domestic sheep and their hybrids provide insights into chromosomal evolution, heterosis and genetic basis of agronomic traits.</title>
        <authorList>
            <person name="Li M."/>
        </authorList>
    </citation>
    <scope>NUCLEOTIDE SEQUENCE</scope>
    <source>
        <strain evidence="1">CAU-MHL-2022a</strain>
        <tissue evidence="1">Skin</tissue>
    </source>
</reference>
<evidence type="ECO:0000313" key="1">
    <source>
        <dbReference type="EMBL" id="KAI4534329.1"/>
    </source>
</evidence>
<dbReference type="Proteomes" id="UP001214576">
    <property type="component" value="Unassembled WGS sequence"/>
</dbReference>
<sequence>MHGPLQGGKGHSQFQFQPLLKTSANPSIQIFRHPERMEHPDSVRMFSGLAAALGTKVIAQQEPLDCLEMILDLATALSAQDPGIHLPAHLCHSCSMQVLVLACRIFSLYCSMWDLICSM</sequence>
<name>A0AAD4TXR2_OVIAM</name>
<organism evidence="1 2">
    <name type="scientific">Ovis ammon polii</name>
    <dbReference type="NCBI Taxonomy" id="230172"/>
    <lineage>
        <taxon>Eukaryota</taxon>
        <taxon>Metazoa</taxon>
        <taxon>Chordata</taxon>
        <taxon>Craniata</taxon>
        <taxon>Vertebrata</taxon>
        <taxon>Euteleostomi</taxon>
        <taxon>Mammalia</taxon>
        <taxon>Eutheria</taxon>
        <taxon>Laurasiatheria</taxon>
        <taxon>Artiodactyla</taxon>
        <taxon>Ruminantia</taxon>
        <taxon>Pecora</taxon>
        <taxon>Bovidae</taxon>
        <taxon>Caprinae</taxon>
        <taxon>Ovis</taxon>
    </lineage>
</organism>
<comment type="caution">
    <text evidence="1">The sequence shown here is derived from an EMBL/GenBank/DDBJ whole genome shotgun (WGS) entry which is preliminary data.</text>
</comment>
<protein>
    <submittedName>
        <fullName evidence="1">Uncharacterized protein</fullName>
    </submittedName>
</protein>
<proteinExistence type="predicted"/>
<accession>A0AAD4TXR2</accession>
<keyword evidence="2" id="KW-1185">Reference proteome</keyword>
<dbReference type="EMBL" id="JAKZEL010000019">
    <property type="protein sequence ID" value="KAI4534329.1"/>
    <property type="molecule type" value="Genomic_DNA"/>
</dbReference>